<evidence type="ECO:0000256" key="3">
    <source>
        <dbReference type="ARBA" id="ARBA00004202"/>
    </source>
</evidence>
<dbReference type="Pfam" id="PF00388">
    <property type="entry name" value="PI-PLC-X"/>
    <property type="match status" value="1"/>
</dbReference>
<dbReference type="Gene3D" id="3.20.20.190">
    <property type="entry name" value="Phosphatidylinositol (PI) phosphodiesterase"/>
    <property type="match status" value="2"/>
</dbReference>
<evidence type="ECO:0000259" key="13">
    <source>
        <dbReference type="PROSITE" id="PS50004"/>
    </source>
</evidence>
<feature type="region of interest" description="Disordered" evidence="12">
    <location>
        <begin position="539"/>
        <end position="595"/>
    </location>
</feature>
<dbReference type="GO" id="GO:0048015">
    <property type="term" value="P:phosphatidylinositol-mediated signaling"/>
    <property type="evidence" value="ECO:0007669"/>
    <property type="project" value="TreeGrafter"/>
</dbReference>
<evidence type="ECO:0000256" key="8">
    <source>
        <dbReference type="ARBA" id="ARBA00023098"/>
    </source>
</evidence>
<protein>
    <recommendedName>
        <fullName evidence="4 11">Phosphoinositide phospholipase C</fullName>
        <ecNumber evidence="4 11">3.1.4.11</ecNumber>
    </recommendedName>
</protein>
<feature type="compositionally biased region" description="Basic and acidic residues" evidence="12">
    <location>
        <begin position="1"/>
        <end position="14"/>
    </location>
</feature>
<keyword evidence="10" id="KW-0807">Transducer</keyword>
<evidence type="ECO:0000259" key="14">
    <source>
        <dbReference type="PROSITE" id="PS50008"/>
    </source>
</evidence>
<evidence type="ECO:0000256" key="4">
    <source>
        <dbReference type="ARBA" id="ARBA00012368"/>
    </source>
</evidence>
<dbReference type="PROSITE" id="PS50004">
    <property type="entry name" value="C2"/>
    <property type="match status" value="1"/>
</dbReference>
<dbReference type="InterPro" id="IPR001192">
    <property type="entry name" value="PI-PLC_fam"/>
</dbReference>
<dbReference type="InterPro" id="IPR035892">
    <property type="entry name" value="C2_domain_sf"/>
</dbReference>
<evidence type="ECO:0000256" key="10">
    <source>
        <dbReference type="ARBA" id="ARBA00023224"/>
    </source>
</evidence>
<dbReference type="GO" id="GO:0016042">
    <property type="term" value="P:lipid catabolic process"/>
    <property type="evidence" value="ECO:0007669"/>
    <property type="project" value="UniProtKB-KW"/>
</dbReference>
<dbReference type="PROSITE" id="PS50007">
    <property type="entry name" value="PIPLC_X_DOMAIN"/>
    <property type="match status" value="1"/>
</dbReference>
<dbReference type="SUPFAM" id="SSF47473">
    <property type="entry name" value="EF-hand"/>
    <property type="match status" value="1"/>
</dbReference>
<evidence type="ECO:0000256" key="5">
    <source>
        <dbReference type="ARBA" id="ARBA00022475"/>
    </source>
</evidence>
<dbReference type="SMART" id="SM00149">
    <property type="entry name" value="PLCYc"/>
    <property type="match status" value="1"/>
</dbReference>
<dbReference type="PANTHER" id="PTHR10336">
    <property type="entry name" value="PHOSPHOINOSITIDE-SPECIFIC PHOSPHOLIPASE C FAMILY PROTEIN"/>
    <property type="match status" value="1"/>
</dbReference>
<comment type="cofactor">
    <cofactor evidence="2">
        <name>Ca(2+)</name>
        <dbReference type="ChEBI" id="CHEBI:29108"/>
    </cofactor>
</comment>
<comment type="subcellular location">
    <subcellularLocation>
        <location evidence="3">Cell membrane</location>
        <topology evidence="3">Peripheral membrane protein</topology>
    </subcellularLocation>
</comment>
<dbReference type="EC" id="3.1.4.11" evidence="4 11"/>
<name>A0AAV1R9T1_9ROSI</name>
<dbReference type="FunFam" id="2.60.40.150:FF:000060">
    <property type="entry name" value="Phosphoinositide phospholipase C"/>
    <property type="match status" value="1"/>
</dbReference>
<proteinExistence type="predicted"/>
<dbReference type="InterPro" id="IPR017946">
    <property type="entry name" value="PLC-like_Pdiesterase_TIM-brl"/>
</dbReference>
<keyword evidence="6 11" id="KW-0378">Hydrolase</keyword>
<dbReference type="PRINTS" id="PR00390">
    <property type="entry name" value="PHPHLIPASEC"/>
</dbReference>
<dbReference type="Pfam" id="PF00387">
    <property type="entry name" value="PI-PLC-Y"/>
    <property type="match status" value="1"/>
</dbReference>
<dbReference type="Pfam" id="PF00168">
    <property type="entry name" value="C2"/>
    <property type="match status" value="1"/>
</dbReference>
<evidence type="ECO:0000256" key="2">
    <source>
        <dbReference type="ARBA" id="ARBA00001913"/>
    </source>
</evidence>
<dbReference type="InterPro" id="IPR001711">
    <property type="entry name" value="PLipase_C_Pinositol-sp_Y"/>
</dbReference>
<organism evidence="15 16">
    <name type="scientific">Dovyalis caffra</name>
    <dbReference type="NCBI Taxonomy" id="77055"/>
    <lineage>
        <taxon>Eukaryota</taxon>
        <taxon>Viridiplantae</taxon>
        <taxon>Streptophyta</taxon>
        <taxon>Embryophyta</taxon>
        <taxon>Tracheophyta</taxon>
        <taxon>Spermatophyta</taxon>
        <taxon>Magnoliopsida</taxon>
        <taxon>eudicotyledons</taxon>
        <taxon>Gunneridae</taxon>
        <taxon>Pentapetalae</taxon>
        <taxon>rosids</taxon>
        <taxon>fabids</taxon>
        <taxon>Malpighiales</taxon>
        <taxon>Salicaceae</taxon>
        <taxon>Flacourtieae</taxon>
        <taxon>Dovyalis</taxon>
    </lineage>
</organism>
<dbReference type="GO" id="GO:0004435">
    <property type="term" value="F:phosphatidylinositol-4,5-bisphosphate phospholipase C activity"/>
    <property type="evidence" value="ECO:0007669"/>
    <property type="project" value="UniProtKB-EC"/>
</dbReference>
<keyword evidence="9" id="KW-0472">Membrane</keyword>
<feature type="domain" description="PI-PLC Y-box" evidence="14">
    <location>
        <begin position="95"/>
        <end position="181"/>
    </location>
</feature>
<comment type="caution">
    <text evidence="15">The sequence shown here is derived from an EMBL/GenBank/DDBJ whole genome shotgun (WGS) entry which is preliminary data.</text>
</comment>
<evidence type="ECO:0000256" key="11">
    <source>
        <dbReference type="RuleBase" id="RU361133"/>
    </source>
</evidence>
<dbReference type="InterPro" id="IPR000008">
    <property type="entry name" value="C2_dom"/>
</dbReference>
<keyword evidence="16" id="KW-1185">Reference proteome</keyword>
<evidence type="ECO:0000313" key="15">
    <source>
        <dbReference type="EMBL" id="CAK7331202.1"/>
    </source>
</evidence>
<keyword evidence="7 11" id="KW-0442">Lipid degradation</keyword>
<dbReference type="InterPro" id="IPR000909">
    <property type="entry name" value="PLipase_C_PInositol-sp_X_dom"/>
</dbReference>
<evidence type="ECO:0000256" key="9">
    <source>
        <dbReference type="ARBA" id="ARBA00023136"/>
    </source>
</evidence>
<dbReference type="PROSITE" id="PS50008">
    <property type="entry name" value="PIPLC_Y_DOMAIN"/>
    <property type="match status" value="1"/>
</dbReference>
<feature type="region of interest" description="Disordered" evidence="12">
    <location>
        <begin position="1"/>
        <end position="24"/>
    </location>
</feature>
<feature type="compositionally biased region" description="Basic and acidic residues" evidence="12">
    <location>
        <begin position="569"/>
        <end position="595"/>
    </location>
</feature>
<dbReference type="SUPFAM" id="SSF51695">
    <property type="entry name" value="PLC-like phosphodiesterases"/>
    <property type="match status" value="2"/>
</dbReference>
<comment type="catalytic activity">
    <reaction evidence="1 11">
        <text>a 1,2-diacyl-sn-glycero-3-phospho-(1D-myo-inositol-4,5-bisphosphate) + H2O = 1D-myo-inositol 1,4,5-trisphosphate + a 1,2-diacyl-sn-glycerol + H(+)</text>
        <dbReference type="Rhea" id="RHEA:33179"/>
        <dbReference type="ChEBI" id="CHEBI:15377"/>
        <dbReference type="ChEBI" id="CHEBI:15378"/>
        <dbReference type="ChEBI" id="CHEBI:17815"/>
        <dbReference type="ChEBI" id="CHEBI:58456"/>
        <dbReference type="ChEBI" id="CHEBI:203600"/>
        <dbReference type="EC" id="3.1.4.11"/>
    </reaction>
</comment>
<reference evidence="15 16" key="1">
    <citation type="submission" date="2024-01" db="EMBL/GenBank/DDBJ databases">
        <authorList>
            <person name="Waweru B."/>
        </authorList>
    </citation>
    <scope>NUCLEOTIDE SEQUENCE [LARGE SCALE GENOMIC DNA]</scope>
</reference>
<dbReference type="CDD" id="cd00275">
    <property type="entry name" value="C2_PLC_like"/>
    <property type="match status" value="1"/>
</dbReference>
<dbReference type="Gene3D" id="1.10.238.10">
    <property type="entry name" value="EF-hand"/>
    <property type="match status" value="1"/>
</dbReference>
<accession>A0AAV1R9T1</accession>
<dbReference type="GO" id="GO:0006950">
    <property type="term" value="P:response to stress"/>
    <property type="evidence" value="ECO:0007669"/>
    <property type="project" value="UniProtKB-ARBA"/>
</dbReference>
<dbReference type="SMART" id="SM00148">
    <property type="entry name" value="PLCXc"/>
    <property type="match status" value="1"/>
</dbReference>
<dbReference type="SMART" id="SM00239">
    <property type="entry name" value="C2"/>
    <property type="match status" value="1"/>
</dbReference>
<dbReference type="GO" id="GO:0051209">
    <property type="term" value="P:release of sequestered calcium ion into cytosol"/>
    <property type="evidence" value="ECO:0007669"/>
    <property type="project" value="TreeGrafter"/>
</dbReference>
<dbReference type="InterPro" id="IPR011992">
    <property type="entry name" value="EF-hand-dom_pair"/>
</dbReference>
<keyword evidence="5" id="KW-1003">Cell membrane</keyword>
<dbReference type="AlphaFoldDB" id="A0AAV1R9T1"/>
<evidence type="ECO:0000256" key="6">
    <source>
        <dbReference type="ARBA" id="ARBA00022801"/>
    </source>
</evidence>
<evidence type="ECO:0000256" key="7">
    <source>
        <dbReference type="ARBA" id="ARBA00022963"/>
    </source>
</evidence>
<dbReference type="SUPFAM" id="SSF49562">
    <property type="entry name" value="C2 domain (Calcium/lipid-binding domain, CaLB)"/>
    <property type="match status" value="1"/>
</dbReference>
<dbReference type="Proteomes" id="UP001314170">
    <property type="component" value="Unassembled WGS sequence"/>
</dbReference>
<evidence type="ECO:0000256" key="1">
    <source>
        <dbReference type="ARBA" id="ARBA00001195"/>
    </source>
</evidence>
<dbReference type="EMBL" id="CAWUPB010000913">
    <property type="protein sequence ID" value="CAK7331202.1"/>
    <property type="molecule type" value="Genomic_DNA"/>
</dbReference>
<keyword evidence="8 11" id="KW-0443">Lipid metabolism</keyword>
<feature type="domain" description="C2" evidence="13">
    <location>
        <begin position="176"/>
        <end position="308"/>
    </location>
</feature>
<dbReference type="GO" id="GO:0005886">
    <property type="term" value="C:plasma membrane"/>
    <property type="evidence" value="ECO:0007669"/>
    <property type="project" value="UniProtKB-SubCell"/>
</dbReference>
<dbReference type="Gene3D" id="2.60.40.150">
    <property type="entry name" value="C2 domain"/>
    <property type="match status" value="1"/>
</dbReference>
<sequence>MSTESSKEEQRDDETASQNDLETHEVHSSRINLFNCLFMRFAKQDEIDVGEQLQEDDEEIRPPQYKHLIAIHAGKPKGELENWFIINEKGVKRLSLSEQVLENAIRKCGKYITRFTQHNLLRVYPKATRIYSSNYDPFVGWTHGAQMVAFNMQGYGKHLQIMQGMFRANGGCGYVKKPKFLLSKEGFDPTVPLPVKKILVVKIYSGEGWHLDFPNTHFDPYSPPDFFVKVGIAGVDADKAKGETEAVENSWLPEWNEEFKFELTVPELAILMIEVLEKDKYGKHDFGGRTCFPISELRTGIRAVPLHDRRGVKYRNSRLLMKLNLYPSKDAVPEDVRILFQEYSQDGNMSIDGLHKFLNEYQGEKNATKEISRAIFISLKHFNIFRLEAFYQYLLSDLNTPLSPSCNARHDMTAPLAHYFLYTGHNWYLTENQTSSEGSVESIKKALQKGARVIELDLWPSKNNKVVVFHGRTLNGSAELLECLLAIKEFAFRTSEYPVVITFEDHLPADLQAMVGEMVTKTFGGMLFRPARDIPSPQSLKKKVLISTKPPKDDLETQNSKSPQKSKKSPKEEQWDDEKTASKTDLETYDKVHLE</sequence>
<dbReference type="PANTHER" id="PTHR10336:SF105">
    <property type="entry name" value="PHOSPHOINOSITIDE PHOSPHOLIPASE C 1"/>
    <property type="match status" value="1"/>
</dbReference>
<gene>
    <name evidence="15" type="ORF">DCAF_LOCUS8348</name>
</gene>
<evidence type="ECO:0000256" key="12">
    <source>
        <dbReference type="SAM" id="MobiDB-lite"/>
    </source>
</evidence>
<evidence type="ECO:0000313" key="16">
    <source>
        <dbReference type="Proteomes" id="UP001314170"/>
    </source>
</evidence>